<accession>A0ABX2TN22</accession>
<keyword evidence="8" id="KW-1185">Reference proteome</keyword>
<gene>
    <name evidence="7" type="ORF">HND93_35755</name>
</gene>
<name>A0ABX2TN22_9PROT</name>
<dbReference type="PANTHER" id="PTHR34605:SF3">
    <property type="entry name" value="P CELL-TYPE AGGLUTINATION PROTEIN MAP4-LIKE-RELATED"/>
    <property type="match status" value="1"/>
</dbReference>
<dbReference type="InterPro" id="IPR013762">
    <property type="entry name" value="Integrase-like_cat_sf"/>
</dbReference>
<dbReference type="InterPro" id="IPR010998">
    <property type="entry name" value="Integrase_recombinase_N"/>
</dbReference>
<keyword evidence="2 4" id="KW-0238">DNA-binding</keyword>
<evidence type="ECO:0000256" key="2">
    <source>
        <dbReference type="ARBA" id="ARBA00023125"/>
    </source>
</evidence>
<proteinExistence type="predicted"/>
<dbReference type="Gene3D" id="1.10.150.130">
    <property type="match status" value="1"/>
</dbReference>
<dbReference type="CDD" id="cd00799">
    <property type="entry name" value="INT_Cre_C"/>
    <property type="match status" value="1"/>
</dbReference>
<reference evidence="7 8" key="1">
    <citation type="submission" date="2020-05" db="EMBL/GenBank/DDBJ databases">
        <title>Azospirillum oleiclasticum sp. nov, a nitrogen-fixing and heavy crude oil-emulsifying bacterium isolated from the crude oil of Yumen Oilfield.</title>
        <authorList>
            <person name="Wu D."/>
            <person name="Cai M."/>
            <person name="Zhang X."/>
        </authorList>
    </citation>
    <scope>NUCLEOTIDE SEQUENCE [LARGE SCALE GENOMIC DNA]</scope>
    <source>
        <strain evidence="7 8">ROY-1-1-2</strain>
    </source>
</reference>
<dbReference type="InterPro" id="IPR044068">
    <property type="entry name" value="CB"/>
</dbReference>
<evidence type="ECO:0000259" key="5">
    <source>
        <dbReference type="PROSITE" id="PS51898"/>
    </source>
</evidence>
<dbReference type="PANTHER" id="PTHR34605">
    <property type="entry name" value="PHAGE_INTEGRASE DOMAIN-CONTAINING PROTEIN"/>
    <property type="match status" value="1"/>
</dbReference>
<organism evidence="7 8">
    <name type="scientific">Azospirillum oleiclasticum</name>
    <dbReference type="NCBI Taxonomy" id="2735135"/>
    <lineage>
        <taxon>Bacteria</taxon>
        <taxon>Pseudomonadati</taxon>
        <taxon>Pseudomonadota</taxon>
        <taxon>Alphaproteobacteria</taxon>
        <taxon>Rhodospirillales</taxon>
        <taxon>Azospirillaceae</taxon>
        <taxon>Azospirillum</taxon>
    </lineage>
</organism>
<dbReference type="SUPFAM" id="SSF47823">
    <property type="entry name" value="lambda integrase-like, N-terminal domain"/>
    <property type="match status" value="1"/>
</dbReference>
<dbReference type="Gene3D" id="1.10.443.10">
    <property type="entry name" value="Intergrase catalytic core"/>
    <property type="match status" value="1"/>
</dbReference>
<feature type="domain" description="Tyr recombinase" evidence="5">
    <location>
        <begin position="138"/>
        <end position="335"/>
    </location>
</feature>
<sequence>MDDATGDDRPPSLPVPAPADPWLPGLLVADEVEAARRYVEAAMAPATLRAYANDWELYTRWCANRGLEPLPSAPAQVATFLAHQADLGLAVPTIERRLAAIGHHHKRARLPAPTAMPDALAIGQTLRGIRRTHGTAPKRKRAATHDLVRTILEAIPESGARNLRDRALIAFGLASAMRRSELAALRLEHLTRAEDGLRVLIPRSKTDQEGEGRTIAVPRGLRIRPLILLEAWLQAGGIGEGFVFRRMRKGDRVTGAALSGEAVALVLKERAAAVGLDAAEFGAHSLRAGFLTSAAATGASLFKMRDQSRHESLDVLAGYVRDADLFKDHAGAGFL</sequence>
<comment type="caution">
    <text evidence="7">The sequence shown here is derived from an EMBL/GenBank/DDBJ whole genome shotgun (WGS) entry which is preliminary data.</text>
</comment>
<dbReference type="Pfam" id="PF00589">
    <property type="entry name" value="Phage_integrase"/>
    <property type="match status" value="1"/>
</dbReference>
<keyword evidence="1" id="KW-0229">DNA integration</keyword>
<dbReference type="Proteomes" id="UP000584642">
    <property type="component" value="Unassembled WGS sequence"/>
</dbReference>
<dbReference type="RefSeq" id="WP_180286862.1">
    <property type="nucleotide sequence ID" value="NZ_JABFDB010000055.1"/>
</dbReference>
<dbReference type="InterPro" id="IPR011010">
    <property type="entry name" value="DNA_brk_join_enz"/>
</dbReference>
<dbReference type="SUPFAM" id="SSF56349">
    <property type="entry name" value="DNA breaking-rejoining enzymes"/>
    <property type="match status" value="1"/>
</dbReference>
<evidence type="ECO:0000256" key="1">
    <source>
        <dbReference type="ARBA" id="ARBA00022908"/>
    </source>
</evidence>
<protein>
    <submittedName>
        <fullName evidence="7">Tyrosine-type recombinase/integrase</fullName>
    </submittedName>
</protein>
<evidence type="ECO:0000256" key="4">
    <source>
        <dbReference type="PROSITE-ProRule" id="PRU01248"/>
    </source>
</evidence>
<dbReference type="PROSITE" id="PS51898">
    <property type="entry name" value="TYR_RECOMBINASE"/>
    <property type="match status" value="1"/>
</dbReference>
<evidence type="ECO:0000259" key="6">
    <source>
        <dbReference type="PROSITE" id="PS51900"/>
    </source>
</evidence>
<feature type="domain" description="Core-binding (CB)" evidence="6">
    <location>
        <begin position="29"/>
        <end position="109"/>
    </location>
</feature>
<dbReference type="InterPro" id="IPR002104">
    <property type="entry name" value="Integrase_catalytic"/>
</dbReference>
<evidence type="ECO:0000256" key="3">
    <source>
        <dbReference type="ARBA" id="ARBA00023172"/>
    </source>
</evidence>
<evidence type="ECO:0000313" key="8">
    <source>
        <dbReference type="Proteomes" id="UP000584642"/>
    </source>
</evidence>
<keyword evidence="3" id="KW-0233">DNA recombination</keyword>
<dbReference type="EMBL" id="JABFDB010000055">
    <property type="protein sequence ID" value="NYZ25088.1"/>
    <property type="molecule type" value="Genomic_DNA"/>
</dbReference>
<dbReference type="PROSITE" id="PS51900">
    <property type="entry name" value="CB"/>
    <property type="match status" value="1"/>
</dbReference>
<evidence type="ECO:0000313" key="7">
    <source>
        <dbReference type="EMBL" id="NYZ25088.1"/>
    </source>
</evidence>
<dbReference type="InterPro" id="IPR052925">
    <property type="entry name" value="Phage_Integrase-like_Recomb"/>
</dbReference>